<sequence>MNEQHVREVLDQAPMGAFLGNLDGNCLYVNKEWERMSGNSYDDSIGWGWFNMLVEEDQAAVKDVMEKCLRPPFIVPDQRFRIKHPKIGIRYMLVKARVTMDDAGQPEHVIGYIQDITEERQNTMQLQALALSLERLNHLLDESQGISKTGGWEYNVVTGEVYWTPQTYLIMVNETPSGFTPTYDHLVTFCEPAYAAILAGCAERAISRAEPYDCEIRHVQGKWLRVIGVPVVKDDKVVKLRGAVMDITDRKEYELMLKETEEAFTLNKQLLDISQELNKTGGWEFNPNTGEVFWTKQTYAIFGVPEDQTPTFDLSMLMLSDADQLRVASILEESAREKTEFVVELFTTNVLNERKWVQVIGVPFEKENGDVVLRGAIMDITEKKENELTLIRAKEKAEEASHAKSEFLSVMSHEIRTPLNGIIGTTSLLQLDHTPQQEEYIRNLAFSANHLLELINDILDLHKAESGNMKLETTTVFLSELVRDIVNQFRPVAAARNIRLVSEIDPGVPLIVLGDALRLSQVLNNLVSNAITYTNEGEVVISLRPVSAGKETAVIHFSVKDTGIGIPRELHETVFESFRQVQPASTRKHSGTGLGLAITKRLVGLHNSEIFLKSTPGEGSEFYFDITFNLPVQKRLPVPGKDATLAGYEKKFAGLKMLFVEDNYINVVVAKGQLEYFGIQPDCAQNAHEAMALLRQNHYDVALLDLHMPEIDGYTLAETIMAQYPDTHIIIFTADIMSDVRVRLAKMNIHDVLNKPFMPREMLDILLKVAREGAFKPAG</sequence>
<evidence type="ECO:0000256" key="2">
    <source>
        <dbReference type="ARBA" id="ARBA00012438"/>
    </source>
</evidence>
<dbReference type="InterPro" id="IPR004358">
    <property type="entry name" value="Sig_transdc_His_kin-like_C"/>
</dbReference>
<feature type="domain" description="Histidine kinase" evidence="7">
    <location>
        <begin position="410"/>
        <end position="630"/>
    </location>
</feature>
<keyword evidence="12" id="KW-1185">Reference proteome</keyword>
<dbReference type="InterPro" id="IPR000014">
    <property type="entry name" value="PAS"/>
</dbReference>
<dbReference type="InterPro" id="IPR001610">
    <property type="entry name" value="PAC"/>
</dbReference>
<reference evidence="11 12" key="1">
    <citation type="submission" date="2018-11" db="EMBL/GenBank/DDBJ databases">
        <title>Chitinophaga lutea sp.nov., isolate from arsenic contaminated soil.</title>
        <authorList>
            <person name="Zong Y."/>
        </authorList>
    </citation>
    <scope>NUCLEOTIDE SEQUENCE [LARGE SCALE GENOMIC DNA]</scope>
    <source>
        <strain evidence="11 12">ZY74</strain>
    </source>
</reference>
<dbReference type="SMART" id="SM00086">
    <property type="entry name" value="PAC"/>
    <property type="match status" value="3"/>
</dbReference>
<dbReference type="InterPro" id="IPR036097">
    <property type="entry name" value="HisK_dim/P_sf"/>
</dbReference>
<dbReference type="InterPro" id="IPR001789">
    <property type="entry name" value="Sig_transdc_resp-reg_receiver"/>
</dbReference>
<evidence type="ECO:0000313" key="11">
    <source>
        <dbReference type="EMBL" id="RPE08518.1"/>
    </source>
</evidence>
<dbReference type="Pfam" id="PF00072">
    <property type="entry name" value="Response_reg"/>
    <property type="match status" value="1"/>
</dbReference>
<dbReference type="InterPro" id="IPR005467">
    <property type="entry name" value="His_kinase_dom"/>
</dbReference>
<dbReference type="SUPFAM" id="SSF47384">
    <property type="entry name" value="Homodimeric domain of signal transducing histidine kinase"/>
    <property type="match status" value="1"/>
</dbReference>
<evidence type="ECO:0000256" key="5">
    <source>
        <dbReference type="ARBA" id="ARBA00022777"/>
    </source>
</evidence>
<dbReference type="CDD" id="cd16922">
    <property type="entry name" value="HATPase_EvgS-ArcB-TorS-like"/>
    <property type="match status" value="1"/>
</dbReference>
<dbReference type="PROSITE" id="PS50110">
    <property type="entry name" value="RESPONSE_REGULATORY"/>
    <property type="match status" value="1"/>
</dbReference>
<dbReference type="PROSITE" id="PS50109">
    <property type="entry name" value="HIS_KIN"/>
    <property type="match status" value="1"/>
</dbReference>
<dbReference type="CDD" id="cd17546">
    <property type="entry name" value="REC_hyHK_CKI1_RcsC-like"/>
    <property type="match status" value="1"/>
</dbReference>
<dbReference type="InterPro" id="IPR013767">
    <property type="entry name" value="PAS_fold"/>
</dbReference>
<evidence type="ECO:0000259" key="8">
    <source>
        <dbReference type="PROSITE" id="PS50110"/>
    </source>
</evidence>
<dbReference type="AlphaFoldDB" id="A0A3N4PLS9"/>
<dbReference type="Pfam" id="PF00989">
    <property type="entry name" value="PAS"/>
    <property type="match status" value="1"/>
</dbReference>
<dbReference type="PANTHER" id="PTHR43047">
    <property type="entry name" value="TWO-COMPONENT HISTIDINE PROTEIN KINASE"/>
    <property type="match status" value="1"/>
</dbReference>
<dbReference type="InterPro" id="IPR011006">
    <property type="entry name" value="CheY-like_superfamily"/>
</dbReference>
<gene>
    <name evidence="11" type="ORF">EGT74_15860</name>
</gene>
<dbReference type="InterPro" id="IPR035965">
    <property type="entry name" value="PAS-like_dom_sf"/>
</dbReference>
<dbReference type="GO" id="GO:0006355">
    <property type="term" value="P:regulation of DNA-templated transcription"/>
    <property type="evidence" value="ECO:0007669"/>
    <property type="project" value="InterPro"/>
</dbReference>
<keyword evidence="3 6" id="KW-0597">Phosphoprotein</keyword>
<dbReference type="SUPFAM" id="SSF55785">
    <property type="entry name" value="PYP-like sensor domain (PAS domain)"/>
    <property type="match status" value="3"/>
</dbReference>
<accession>A0A3N4PLS9</accession>
<evidence type="ECO:0000313" key="12">
    <source>
        <dbReference type="Proteomes" id="UP000278351"/>
    </source>
</evidence>
<dbReference type="GO" id="GO:0000155">
    <property type="term" value="F:phosphorelay sensor kinase activity"/>
    <property type="evidence" value="ECO:0007669"/>
    <property type="project" value="InterPro"/>
</dbReference>
<dbReference type="InterPro" id="IPR036890">
    <property type="entry name" value="HATPase_C_sf"/>
</dbReference>
<dbReference type="PROSITE" id="PS50112">
    <property type="entry name" value="PAS"/>
    <property type="match status" value="1"/>
</dbReference>
<dbReference type="SMART" id="SM00388">
    <property type="entry name" value="HisKA"/>
    <property type="match status" value="1"/>
</dbReference>
<dbReference type="SMART" id="SM00387">
    <property type="entry name" value="HATPase_c"/>
    <property type="match status" value="1"/>
</dbReference>
<evidence type="ECO:0000256" key="3">
    <source>
        <dbReference type="ARBA" id="ARBA00022553"/>
    </source>
</evidence>
<dbReference type="RefSeq" id="WP_123847520.1">
    <property type="nucleotide sequence ID" value="NZ_RPDH01000002.1"/>
</dbReference>
<dbReference type="Gene3D" id="3.30.450.20">
    <property type="entry name" value="PAS domain"/>
    <property type="match status" value="3"/>
</dbReference>
<keyword evidence="5" id="KW-0418">Kinase</keyword>
<dbReference type="InterPro" id="IPR003594">
    <property type="entry name" value="HATPase_dom"/>
</dbReference>
<dbReference type="PROSITE" id="PS50113">
    <property type="entry name" value="PAC"/>
    <property type="match status" value="1"/>
</dbReference>
<organism evidence="11 12">
    <name type="scientific">Chitinophaga lutea</name>
    <dbReference type="NCBI Taxonomy" id="2488634"/>
    <lineage>
        <taxon>Bacteria</taxon>
        <taxon>Pseudomonadati</taxon>
        <taxon>Bacteroidota</taxon>
        <taxon>Chitinophagia</taxon>
        <taxon>Chitinophagales</taxon>
        <taxon>Chitinophagaceae</taxon>
        <taxon>Chitinophaga</taxon>
    </lineage>
</organism>
<dbReference type="FunFam" id="3.30.565.10:FF:000010">
    <property type="entry name" value="Sensor histidine kinase RcsC"/>
    <property type="match status" value="1"/>
</dbReference>
<dbReference type="CDD" id="cd00130">
    <property type="entry name" value="PAS"/>
    <property type="match status" value="1"/>
</dbReference>
<dbReference type="InterPro" id="IPR000700">
    <property type="entry name" value="PAS-assoc_C"/>
</dbReference>
<keyword evidence="4" id="KW-0808">Transferase</keyword>
<dbReference type="EC" id="2.7.13.3" evidence="2"/>
<dbReference type="SMART" id="SM00448">
    <property type="entry name" value="REC"/>
    <property type="match status" value="1"/>
</dbReference>
<evidence type="ECO:0000256" key="6">
    <source>
        <dbReference type="PROSITE-ProRule" id="PRU00169"/>
    </source>
</evidence>
<dbReference type="Gene3D" id="3.40.50.2300">
    <property type="match status" value="1"/>
</dbReference>
<feature type="modified residue" description="4-aspartylphosphate" evidence="6">
    <location>
        <position position="705"/>
    </location>
</feature>
<dbReference type="Pfam" id="PF00512">
    <property type="entry name" value="HisKA"/>
    <property type="match status" value="1"/>
</dbReference>
<feature type="domain" description="PAS" evidence="9">
    <location>
        <begin position="2"/>
        <end position="72"/>
    </location>
</feature>
<comment type="caution">
    <text evidence="11">The sequence shown here is derived from an EMBL/GenBank/DDBJ whole genome shotgun (WGS) entry which is preliminary data.</text>
</comment>
<dbReference type="SUPFAM" id="SSF55874">
    <property type="entry name" value="ATPase domain of HSP90 chaperone/DNA topoisomerase II/histidine kinase"/>
    <property type="match status" value="1"/>
</dbReference>
<dbReference type="InterPro" id="IPR003661">
    <property type="entry name" value="HisK_dim/P_dom"/>
</dbReference>
<dbReference type="EMBL" id="RPDH01000002">
    <property type="protein sequence ID" value="RPE08518.1"/>
    <property type="molecule type" value="Genomic_DNA"/>
</dbReference>
<dbReference type="PRINTS" id="PR00344">
    <property type="entry name" value="BCTRLSENSOR"/>
</dbReference>
<dbReference type="NCBIfam" id="TIGR00229">
    <property type="entry name" value="sensory_box"/>
    <property type="match status" value="1"/>
</dbReference>
<feature type="domain" description="Response regulatory" evidence="8">
    <location>
        <begin position="656"/>
        <end position="770"/>
    </location>
</feature>
<evidence type="ECO:0000259" key="7">
    <source>
        <dbReference type="PROSITE" id="PS50109"/>
    </source>
</evidence>
<protein>
    <recommendedName>
        <fullName evidence="2">histidine kinase</fullName>
        <ecNumber evidence="2">2.7.13.3</ecNumber>
    </recommendedName>
</protein>
<dbReference type="SMART" id="SM00091">
    <property type="entry name" value="PAS"/>
    <property type="match status" value="1"/>
</dbReference>
<dbReference type="Gene3D" id="1.10.287.130">
    <property type="match status" value="1"/>
</dbReference>
<evidence type="ECO:0000256" key="1">
    <source>
        <dbReference type="ARBA" id="ARBA00000085"/>
    </source>
</evidence>
<name>A0A3N4PLS9_9BACT</name>
<proteinExistence type="predicted"/>
<dbReference type="OrthoDB" id="9811889at2"/>
<evidence type="ECO:0000259" key="10">
    <source>
        <dbReference type="PROSITE" id="PS50113"/>
    </source>
</evidence>
<evidence type="ECO:0000259" key="9">
    <source>
        <dbReference type="PROSITE" id="PS50112"/>
    </source>
</evidence>
<dbReference type="SUPFAM" id="SSF52172">
    <property type="entry name" value="CheY-like"/>
    <property type="match status" value="1"/>
</dbReference>
<dbReference type="Gene3D" id="3.30.565.10">
    <property type="entry name" value="Histidine kinase-like ATPase, C-terminal domain"/>
    <property type="match status" value="1"/>
</dbReference>
<evidence type="ECO:0000256" key="4">
    <source>
        <dbReference type="ARBA" id="ARBA00022679"/>
    </source>
</evidence>
<dbReference type="PANTHER" id="PTHR43047:SF64">
    <property type="entry name" value="HISTIDINE KINASE CONTAINING CHEY-HOMOLOGOUS RECEIVER DOMAIN AND PAS DOMAIN-RELATED"/>
    <property type="match status" value="1"/>
</dbReference>
<dbReference type="Proteomes" id="UP000278351">
    <property type="component" value="Unassembled WGS sequence"/>
</dbReference>
<dbReference type="CDD" id="cd00082">
    <property type="entry name" value="HisKA"/>
    <property type="match status" value="1"/>
</dbReference>
<comment type="catalytic activity">
    <reaction evidence="1">
        <text>ATP + protein L-histidine = ADP + protein N-phospho-L-histidine.</text>
        <dbReference type="EC" id="2.7.13.3"/>
    </reaction>
</comment>
<feature type="domain" description="PAC" evidence="10">
    <location>
        <begin position="76"/>
        <end position="128"/>
    </location>
</feature>
<dbReference type="Pfam" id="PF02518">
    <property type="entry name" value="HATPase_c"/>
    <property type="match status" value="1"/>
</dbReference>